<sequence length="50" mass="5168">MLSVPIVFSTISIGGGFTVAGTVLAGLWFTRGTWQEGVVDRTRAAPATGD</sequence>
<feature type="transmembrane region" description="Helical" evidence="1">
    <location>
        <begin position="6"/>
        <end position="29"/>
    </location>
</feature>
<keyword evidence="1" id="KW-0812">Transmembrane</keyword>
<reference evidence="2 3" key="1">
    <citation type="submission" date="2022-06" db="EMBL/GenBank/DDBJ databases">
        <title>Halogeometricum sp. a new haloarchaeum isolate from saline soil.</title>
        <authorList>
            <person name="Strakova D."/>
            <person name="Galisteo C."/>
            <person name="Sanchez-Porro C."/>
            <person name="Ventosa A."/>
        </authorList>
    </citation>
    <scope>NUCLEOTIDE SEQUENCE [LARGE SCALE GENOMIC DNA]</scope>
    <source>
        <strain evidence="2 3">S1BR25-6</strain>
    </source>
</reference>
<protein>
    <recommendedName>
        <fullName evidence="4">MFS transporter</fullName>
    </recommendedName>
</protein>
<accession>A0ABU2GHN5</accession>
<organism evidence="2 3">
    <name type="scientific">Halogeometricum salsisoli</name>
    <dbReference type="NCBI Taxonomy" id="2950536"/>
    <lineage>
        <taxon>Archaea</taxon>
        <taxon>Methanobacteriati</taxon>
        <taxon>Methanobacteriota</taxon>
        <taxon>Stenosarchaea group</taxon>
        <taxon>Halobacteria</taxon>
        <taxon>Halobacteriales</taxon>
        <taxon>Haloferacaceae</taxon>
        <taxon>Halogeometricum</taxon>
    </lineage>
</organism>
<dbReference type="RefSeq" id="WP_310924551.1">
    <property type="nucleotide sequence ID" value="NZ_JAMQOP010000002.1"/>
</dbReference>
<proteinExistence type="predicted"/>
<keyword evidence="1" id="KW-0472">Membrane</keyword>
<dbReference type="Proteomes" id="UP001257060">
    <property type="component" value="Unassembled WGS sequence"/>
</dbReference>
<gene>
    <name evidence="2" type="ORF">NDI76_13175</name>
</gene>
<dbReference type="EMBL" id="JAMQOP010000002">
    <property type="protein sequence ID" value="MDS0299694.1"/>
    <property type="molecule type" value="Genomic_DNA"/>
</dbReference>
<keyword evidence="3" id="KW-1185">Reference proteome</keyword>
<keyword evidence="1" id="KW-1133">Transmembrane helix</keyword>
<evidence type="ECO:0000313" key="3">
    <source>
        <dbReference type="Proteomes" id="UP001257060"/>
    </source>
</evidence>
<evidence type="ECO:0008006" key="4">
    <source>
        <dbReference type="Google" id="ProtNLM"/>
    </source>
</evidence>
<name>A0ABU2GHN5_9EURY</name>
<evidence type="ECO:0000313" key="2">
    <source>
        <dbReference type="EMBL" id="MDS0299694.1"/>
    </source>
</evidence>
<evidence type="ECO:0000256" key="1">
    <source>
        <dbReference type="SAM" id="Phobius"/>
    </source>
</evidence>
<comment type="caution">
    <text evidence="2">The sequence shown here is derived from an EMBL/GenBank/DDBJ whole genome shotgun (WGS) entry which is preliminary data.</text>
</comment>